<dbReference type="Pfam" id="PF00266">
    <property type="entry name" value="Aminotran_5"/>
    <property type="match status" value="1"/>
</dbReference>
<dbReference type="eggNOG" id="COG1104">
    <property type="taxonomic scope" value="Bacteria"/>
</dbReference>
<evidence type="ECO:0000256" key="8">
    <source>
        <dbReference type="ARBA" id="ARBA00050776"/>
    </source>
</evidence>
<comment type="catalytic activity">
    <reaction evidence="8">
        <text>(sulfur carrier)-H + L-cysteine = (sulfur carrier)-SH + L-alanine</text>
        <dbReference type="Rhea" id="RHEA:43892"/>
        <dbReference type="Rhea" id="RHEA-COMP:14737"/>
        <dbReference type="Rhea" id="RHEA-COMP:14739"/>
        <dbReference type="ChEBI" id="CHEBI:29917"/>
        <dbReference type="ChEBI" id="CHEBI:35235"/>
        <dbReference type="ChEBI" id="CHEBI:57972"/>
        <dbReference type="ChEBI" id="CHEBI:64428"/>
        <dbReference type="EC" id="2.8.1.7"/>
    </reaction>
</comment>
<evidence type="ECO:0000256" key="1">
    <source>
        <dbReference type="ARBA" id="ARBA00001933"/>
    </source>
</evidence>
<dbReference type="Gene3D" id="1.10.260.50">
    <property type="match status" value="1"/>
</dbReference>
<evidence type="ECO:0000256" key="3">
    <source>
        <dbReference type="ARBA" id="ARBA00022679"/>
    </source>
</evidence>
<evidence type="ECO:0000256" key="4">
    <source>
        <dbReference type="ARBA" id="ARBA00022723"/>
    </source>
</evidence>
<comment type="cofactor">
    <cofactor evidence="1">
        <name>pyridoxal 5'-phosphate</name>
        <dbReference type="ChEBI" id="CHEBI:597326"/>
    </cofactor>
</comment>
<accession>A0A023BPT9</accession>
<dbReference type="InterPro" id="IPR015422">
    <property type="entry name" value="PyrdxlP-dep_Trfase_small"/>
</dbReference>
<keyword evidence="5" id="KW-0663">Pyridoxal phosphate</keyword>
<evidence type="ECO:0000313" key="10">
    <source>
        <dbReference type="EMBL" id="EZH71964.1"/>
    </source>
</evidence>
<dbReference type="GO" id="GO:0051536">
    <property type="term" value="F:iron-sulfur cluster binding"/>
    <property type="evidence" value="ECO:0007669"/>
    <property type="project" value="UniProtKB-KW"/>
</dbReference>
<evidence type="ECO:0000259" key="9">
    <source>
        <dbReference type="Pfam" id="PF00266"/>
    </source>
</evidence>
<dbReference type="GO" id="GO:0046872">
    <property type="term" value="F:metal ion binding"/>
    <property type="evidence" value="ECO:0007669"/>
    <property type="project" value="UniProtKB-KW"/>
</dbReference>
<dbReference type="GO" id="GO:0031071">
    <property type="term" value="F:cysteine desulfurase activity"/>
    <property type="evidence" value="ECO:0007669"/>
    <property type="project" value="UniProtKB-EC"/>
</dbReference>
<proteinExistence type="inferred from homology"/>
<dbReference type="STRING" id="1317122.ATO12_04925"/>
<dbReference type="InterPro" id="IPR015421">
    <property type="entry name" value="PyrdxlP-dep_Trfase_major"/>
</dbReference>
<dbReference type="PANTHER" id="PTHR11601">
    <property type="entry name" value="CYSTEINE DESULFURYLASE FAMILY MEMBER"/>
    <property type="match status" value="1"/>
</dbReference>
<dbReference type="SUPFAM" id="SSF53383">
    <property type="entry name" value="PLP-dependent transferases"/>
    <property type="match status" value="1"/>
</dbReference>
<keyword evidence="4" id="KW-0479">Metal-binding</keyword>
<sequence length="398" mass="43809">MNKRNIYFDHNATTHIAPSVRSVMSRVLKSYWGNPSSGYSKGKMSAQIIEKAREQVAAAIGAHSHEVYFSSCATESNNALLKTISTHFYPDKNKIISTPIEHPSVIQTLEYLKTQNIDVQYCPVDSSGRVLLKELENMIDDKTSIVCCMLANNEIGTIQDIKKISEMAKAKGALVFSDCVQALGKIPINVKELGVDYATFSAHKLYGPKGIGAWYAKISCPLEPYIHGGHQEEGMRAGTESIHNIAGFGEACRHVNKLVSLSIKNEPFKKIFINELKAIKSDIIINSPIDNCLTNTINLTFPGIGSGDLMKSLDYKGIAVSSGSACSTSSNKPSHVLKAIGLTDEAAQESIRISFGSKTKHQHIRYALKVMKEYIEEIKSEKLNSPVKINRPGLNYNR</sequence>
<dbReference type="Gene3D" id="3.40.640.10">
    <property type="entry name" value="Type I PLP-dependent aspartate aminotransferase-like (Major domain)"/>
    <property type="match status" value="1"/>
</dbReference>
<evidence type="ECO:0000313" key="11">
    <source>
        <dbReference type="Proteomes" id="UP000023541"/>
    </source>
</evidence>
<keyword evidence="7" id="KW-0411">Iron-sulfur</keyword>
<keyword evidence="11" id="KW-1185">Reference proteome</keyword>
<comment type="similarity">
    <text evidence="2">Belongs to the class-V pyridoxal-phosphate-dependent aminotransferase family. NifS/IscS subfamily.</text>
</comment>
<dbReference type="Gene3D" id="3.90.1150.10">
    <property type="entry name" value="Aspartate Aminotransferase, domain 1"/>
    <property type="match status" value="1"/>
</dbReference>
<keyword evidence="6" id="KW-0408">Iron</keyword>
<dbReference type="InterPro" id="IPR015424">
    <property type="entry name" value="PyrdxlP-dep_Trfase"/>
</dbReference>
<dbReference type="EMBL" id="AQRA01000010">
    <property type="protein sequence ID" value="EZH71964.1"/>
    <property type="molecule type" value="Genomic_DNA"/>
</dbReference>
<dbReference type="InterPro" id="IPR000192">
    <property type="entry name" value="Aminotrans_V_dom"/>
</dbReference>
<comment type="caution">
    <text evidence="10">The sequence shown here is derived from an EMBL/GenBank/DDBJ whole genome shotgun (WGS) entry which is preliminary data.</text>
</comment>
<organism evidence="10 11">
    <name type="scientific">Aquimarina atlantica</name>
    <dbReference type="NCBI Taxonomy" id="1317122"/>
    <lineage>
        <taxon>Bacteria</taxon>
        <taxon>Pseudomonadati</taxon>
        <taxon>Bacteroidota</taxon>
        <taxon>Flavobacteriia</taxon>
        <taxon>Flavobacteriales</taxon>
        <taxon>Flavobacteriaceae</taxon>
        <taxon>Aquimarina</taxon>
    </lineage>
</organism>
<dbReference type="Proteomes" id="UP000023541">
    <property type="component" value="Unassembled WGS sequence"/>
</dbReference>
<dbReference type="InterPro" id="IPR016454">
    <property type="entry name" value="Cysteine_dSase"/>
</dbReference>
<evidence type="ECO:0000256" key="6">
    <source>
        <dbReference type="ARBA" id="ARBA00023004"/>
    </source>
</evidence>
<evidence type="ECO:0000256" key="5">
    <source>
        <dbReference type="ARBA" id="ARBA00022898"/>
    </source>
</evidence>
<feature type="domain" description="Aminotransferase class V" evidence="9">
    <location>
        <begin position="6"/>
        <end position="364"/>
    </location>
</feature>
<name>A0A023BPT9_9FLAO</name>
<protein>
    <recommendedName>
        <fullName evidence="9">Aminotransferase class V domain-containing protein</fullName>
    </recommendedName>
</protein>
<evidence type="ECO:0000256" key="7">
    <source>
        <dbReference type="ARBA" id="ARBA00023014"/>
    </source>
</evidence>
<dbReference type="PIRSF" id="PIRSF005572">
    <property type="entry name" value="NifS"/>
    <property type="match status" value="1"/>
</dbReference>
<reference evidence="10 11" key="1">
    <citation type="submission" date="2014-04" db="EMBL/GenBank/DDBJ databases">
        <title>Aquimarina sp. 22II-S11-z7 Genome Sequencing.</title>
        <authorList>
            <person name="Lai Q."/>
        </authorList>
    </citation>
    <scope>NUCLEOTIDE SEQUENCE [LARGE SCALE GENOMIC DNA]</scope>
    <source>
        <strain evidence="10 11">22II-S11-z7</strain>
    </source>
</reference>
<keyword evidence="3" id="KW-0808">Transferase</keyword>
<evidence type="ECO:0000256" key="2">
    <source>
        <dbReference type="ARBA" id="ARBA00006490"/>
    </source>
</evidence>
<gene>
    <name evidence="10" type="ORF">ATO12_04925</name>
</gene>
<dbReference type="PANTHER" id="PTHR11601:SF34">
    <property type="entry name" value="CYSTEINE DESULFURASE"/>
    <property type="match status" value="1"/>
</dbReference>
<dbReference type="AlphaFoldDB" id="A0A023BPT9"/>